<reference evidence="1 2" key="1">
    <citation type="submission" date="2018-08" db="EMBL/GenBank/DDBJ databases">
        <title>Genomic investigation of the strawberry pathogen Phytophthora fragariae indicates pathogenicity is determined by transcriptional variation in three key races.</title>
        <authorList>
            <person name="Adams T.M."/>
            <person name="Armitage A.D."/>
            <person name="Sobczyk M.K."/>
            <person name="Bates H.J."/>
            <person name="Dunwell J.M."/>
            <person name="Nellist C.F."/>
            <person name="Harrison R.J."/>
        </authorList>
    </citation>
    <scope>NUCLEOTIDE SEQUENCE [LARGE SCALE GENOMIC DNA]</scope>
    <source>
        <strain evidence="1 2">BC-1</strain>
    </source>
</reference>
<dbReference type="AlphaFoldDB" id="A0A6A3Z718"/>
<comment type="caution">
    <text evidence="1">The sequence shown here is derived from an EMBL/GenBank/DDBJ whole genome shotgun (WGS) entry which is preliminary data.</text>
</comment>
<evidence type="ECO:0000313" key="1">
    <source>
        <dbReference type="EMBL" id="KAE9229765.1"/>
    </source>
</evidence>
<name>A0A6A3Z718_9STRA</name>
<gene>
    <name evidence="1" type="ORF">PF002_g13219</name>
</gene>
<protein>
    <submittedName>
        <fullName evidence="1">Uncharacterized protein</fullName>
    </submittedName>
</protein>
<organism evidence="1 2">
    <name type="scientific">Phytophthora fragariae</name>
    <dbReference type="NCBI Taxonomy" id="53985"/>
    <lineage>
        <taxon>Eukaryota</taxon>
        <taxon>Sar</taxon>
        <taxon>Stramenopiles</taxon>
        <taxon>Oomycota</taxon>
        <taxon>Peronosporomycetes</taxon>
        <taxon>Peronosporales</taxon>
        <taxon>Peronosporaceae</taxon>
        <taxon>Phytophthora</taxon>
    </lineage>
</organism>
<sequence>MLAFEDGAAKVQDGGVCADQDCQGQGSSNRLATADKFTTGAVSAMCWTSIILSLAAEGPVLVRMQVEMQDDYNAAVEYAQTCAQMACRAATPRETTALKTRRSYGRFFFIRSFIPEWSRMKSQASKREAAAVEMCKLPRHNEGRFSQKCFKAHELLFITQETNALHP</sequence>
<dbReference type="Proteomes" id="UP000440367">
    <property type="component" value="Unassembled WGS sequence"/>
</dbReference>
<accession>A0A6A3Z718</accession>
<evidence type="ECO:0000313" key="2">
    <source>
        <dbReference type="Proteomes" id="UP000440367"/>
    </source>
</evidence>
<proteinExistence type="predicted"/>
<dbReference type="EMBL" id="QXGD01000660">
    <property type="protein sequence ID" value="KAE9229765.1"/>
    <property type="molecule type" value="Genomic_DNA"/>
</dbReference>